<evidence type="ECO:0000256" key="3">
    <source>
        <dbReference type="ARBA" id="ARBA00022692"/>
    </source>
</evidence>
<gene>
    <name evidence="8" type="ORF">EZS27_004195</name>
</gene>
<dbReference type="AlphaFoldDB" id="A0A5J4SQU2"/>
<evidence type="ECO:0000259" key="7">
    <source>
        <dbReference type="Pfam" id="PF07715"/>
    </source>
</evidence>
<dbReference type="InterPro" id="IPR023997">
    <property type="entry name" value="TonB-dep_OMP_SusC/RagA_CS"/>
</dbReference>
<dbReference type="InterPro" id="IPR008969">
    <property type="entry name" value="CarboxyPept-like_regulatory"/>
</dbReference>
<dbReference type="NCBIfam" id="TIGR04057">
    <property type="entry name" value="SusC_RagA_signa"/>
    <property type="match status" value="1"/>
</dbReference>
<keyword evidence="6" id="KW-1133">Transmembrane helix</keyword>
<dbReference type="PROSITE" id="PS00018">
    <property type="entry name" value="EF_HAND_1"/>
    <property type="match status" value="1"/>
</dbReference>
<evidence type="ECO:0000256" key="6">
    <source>
        <dbReference type="SAM" id="Phobius"/>
    </source>
</evidence>
<evidence type="ECO:0000256" key="4">
    <source>
        <dbReference type="ARBA" id="ARBA00023136"/>
    </source>
</evidence>
<keyword evidence="5" id="KW-0998">Cell outer membrane</keyword>
<feature type="domain" description="TonB-dependent receptor plug" evidence="7">
    <location>
        <begin position="138"/>
        <end position="235"/>
    </location>
</feature>
<dbReference type="InterPro" id="IPR023996">
    <property type="entry name" value="TonB-dep_OMP_SusC/RagA"/>
</dbReference>
<accession>A0A5J4SQU2</accession>
<evidence type="ECO:0000256" key="1">
    <source>
        <dbReference type="ARBA" id="ARBA00004571"/>
    </source>
</evidence>
<comment type="subcellular location">
    <subcellularLocation>
        <location evidence="1">Cell outer membrane</location>
        <topology evidence="1">Multi-pass membrane protein</topology>
    </subcellularLocation>
</comment>
<dbReference type="Gene3D" id="2.40.170.20">
    <property type="entry name" value="TonB-dependent receptor, beta-barrel domain"/>
    <property type="match status" value="1"/>
</dbReference>
<dbReference type="PROSITE" id="PS52016">
    <property type="entry name" value="TONB_DEPENDENT_REC_3"/>
    <property type="match status" value="1"/>
</dbReference>
<dbReference type="NCBIfam" id="TIGR04056">
    <property type="entry name" value="OMP_RagA_SusC"/>
    <property type="match status" value="1"/>
</dbReference>
<dbReference type="InterPro" id="IPR018247">
    <property type="entry name" value="EF_Hand_1_Ca_BS"/>
</dbReference>
<proteinExistence type="predicted"/>
<protein>
    <submittedName>
        <fullName evidence="8">TonB-dependent receptor SusC</fullName>
    </submittedName>
</protein>
<name>A0A5J4SQU2_9ZZZZ</name>
<dbReference type="InterPro" id="IPR036942">
    <property type="entry name" value="Beta-barrel_TonB_sf"/>
</dbReference>
<feature type="transmembrane region" description="Helical" evidence="6">
    <location>
        <begin position="21"/>
        <end position="38"/>
    </location>
</feature>
<dbReference type="SUPFAM" id="SSF56935">
    <property type="entry name" value="Porins"/>
    <property type="match status" value="1"/>
</dbReference>
<dbReference type="Gene3D" id="2.60.40.1120">
    <property type="entry name" value="Carboxypeptidase-like, regulatory domain"/>
    <property type="match status" value="1"/>
</dbReference>
<evidence type="ECO:0000313" key="8">
    <source>
        <dbReference type="EMBL" id="KAA6348377.1"/>
    </source>
</evidence>
<evidence type="ECO:0000256" key="2">
    <source>
        <dbReference type="ARBA" id="ARBA00022448"/>
    </source>
</evidence>
<keyword evidence="3 6" id="KW-0812">Transmembrane</keyword>
<dbReference type="InterPro" id="IPR039426">
    <property type="entry name" value="TonB-dep_rcpt-like"/>
</dbReference>
<dbReference type="EMBL" id="SNRY01000070">
    <property type="protein sequence ID" value="KAA6348377.1"/>
    <property type="molecule type" value="Genomic_DNA"/>
</dbReference>
<dbReference type="SUPFAM" id="SSF49464">
    <property type="entry name" value="Carboxypeptidase regulatory domain-like"/>
    <property type="match status" value="1"/>
</dbReference>
<evidence type="ECO:0000256" key="5">
    <source>
        <dbReference type="ARBA" id="ARBA00023237"/>
    </source>
</evidence>
<reference evidence="8" key="1">
    <citation type="submission" date="2019-03" db="EMBL/GenBank/DDBJ databases">
        <title>Single cell metagenomics reveals metabolic interactions within the superorganism composed of flagellate Streblomastix strix and complex community of Bacteroidetes bacteria on its surface.</title>
        <authorList>
            <person name="Treitli S.C."/>
            <person name="Kolisko M."/>
            <person name="Husnik F."/>
            <person name="Keeling P."/>
            <person name="Hampl V."/>
        </authorList>
    </citation>
    <scope>NUCLEOTIDE SEQUENCE</scope>
    <source>
        <strain evidence="8">STM</strain>
    </source>
</reference>
<dbReference type="InterPro" id="IPR012910">
    <property type="entry name" value="Plug_dom"/>
</dbReference>
<dbReference type="GO" id="GO:0009279">
    <property type="term" value="C:cell outer membrane"/>
    <property type="evidence" value="ECO:0007669"/>
    <property type="project" value="UniProtKB-SubCell"/>
</dbReference>
<keyword evidence="2" id="KW-0813">Transport</keyword>
<dbReference type="Pfam" id="PF13715">
    <property type="entry name" value="CarbopepD_reg_2"/>
    <property type="match status" value="1"/>
</dbReference>
<keyword evidence="4 6" id="KW-0472">Membrane</keyword>
<dbReference type="Pfam" id="PF07715">
    <property type="entry name" value="Plug"/>
    <property type="match status" value="1"/>
</dbReference>
<sequence>MKNIFKLKIPKIKDSVKTLKPFQVIFIILFLCFTVSNMNGQNSTRKSISGIVSNSSGEPLIGVTVLEINTSNGIITDIDGRYSLTVSPNSSLRFSYIGYKVFERKIDNQSVINVVMSEETTALEELVVVGYGTQKRVTMTSAVASIKGEEVSVLPSPRLSNNIGGKVSGVITFQGNGAPGSDGATIYVRGSQPLILVDGVERPGDRVNQEDIESVTILKDAAAVAPYGLKGANGVILITTKRGIVGKISATYKGEQSWQQPMRTPEFMGSADYFDFRNKAYEMDGTPQLMMSAEEVEKYRNGSDPDRYPNTDWVANYMKTSSATKHTVSVSGGTDRIKAFASLGYAYQNSMFDAQDYRRYTARTNVDIQATKTTKISMDNSFMRDIVTRDGLGADQMMERIYRAVPEEVDRYSNGMSAWQNTLGISLYEAMHNREDYTEQNEITTSNITIDQQLPFLKGLSGKVSFNYDKQHKDQKDWILPLVYYTLTDEGEYLKVDQAASASPVKPSLGQEYKRWDWYTFDGSLNYKNSFGKHAIEALALFEARWTESQTTTTSKSEFDFLIPELSYGTSDKTKWGVGGNSAKTAQYGLVGRVSYNFDQKYMVELAGRNDAIYKYAPGRRGDFFPSVSVGWRISEEPFMIFFRDKVNNLKLRASYGKSGNPVGSEFAYMSSYSIGSSYLWGKNGVREQGIYSSVESNPNLTWETVWKTDLGVDINLWNDLLGVEFDWYHEKRKDKILAPNAEVPVEYGITLADENAGIDQRWGIDLTLTNRTKITRDLILQNSFVFSYTRHQLIENHENQGTLYNPRKRTTGLDASQIWGYKSAGLFADEEEIKNWAFQDAGTKPGDIKYVDINGDGKIDSEDVVHIGLARIPQIMWGYNLRATWKGFDVGLFLQGTGRSNYYLGSSDRGVRRPFQEGKARVDHYNSWTTDNPNPNAQYPRLRFANFAMNYAASDFWVINSLYVKLKSIDVGYTFKPEWVRKAGMSSLRVNTNLYNVWTIFSNASKDFDPEAQDYSVYPQQFISTIGLTATF</sequence>
<keyword evidence="8" id="KW-0675">Receptor</keyword>
<organism evidence="8">
    <name type="scientific">termite gut metagenome</name>
    <dbReference type="NCBI Taxonomy" id="433724"/>
    <lineage>
        <taxon>unclassified sequences</taxon>
        <taxon>metagenomes</taxon>
        <taxon>organismal metagenomes</taxon>
    </lineage>
</organism>
<dbReference type="Gene3D" id="2.170.130.10">
    <property type="entry name" value="TonB-dependent receptor, plug domain"/>
    <property type="match status" value="1"/>
</dbReference>
<comment type="caution">
    <text evidence="8">The sequence shown here is derived from an EMBL/GenBank/DDBJ whole genome shotgun (WGS) entry which is preliminary data.</text>
</comment>
<dbReference type="InterPro" id="IPR037066">
    <property type="entry name" value="Plug_dom_sf"/>
</dbReference>